<name>A0A221T091_9DEIO</name>
<organism evidence="1 2">
    <name type="scientific">Deinococcus ficus</name>
    <dbReference type="NCBI Taxonomy" id="317577"/>
    <lineage>
        <taxon>Bacteria</taxon>
        <taxon>Thermotogati</taxon>
        <taxon>Deinococcota</taxon>
        <taxon>Deinococci</taxon>
        <taxon>Deinococcales</taxon>
        <taxon>Deinococcaceae</taxon>
        <taxon>Deinococcus</taxon>
    </lineage>
</organism>
<reference evidence="1 2" key="1">
    <citation type="submission" date="2017-05" db="EMBL/GenBank/DDBJ databases">
        <title>The complete genome sequence of Deinococcus ficus isolated from the rhizosphere of the Ficus religiosa L. in Taiwan.</title>
        <authorList>
            <person name="Wu K.-M."/>
            <person name="Liao T.-L."/>
            <person name="Liu Y.-M."/>
            <person name="Young C.-C."/>
            <person name="Tsai S.-F."/>
        </authorList>
    </citation>
    <scope>NUCLEOTIDE SEQUENCE [LARGE SCALE GENOMIC DNA]</scope>
    <source>
        <strain evidence="1 2">CC-FR2-10</strain>
        <plasmid evidence="2">pdfi1</plasmid>
    </source>
</reference>
<dbReference type="STRING" id="317577.GCA_000419625_02858"/>
<dbReference type="AlphaFoldDB" id="A0A221T091"/>
<dbReference type="EMBL" id="CP021082">
    <property type="protein sequence ID" value="ASN82315.1"/>
    <property type="molecule type" value="Genomic_DNA"/>
</dbReference>
<keyword evidence="1" id="KW-0614">Plasmid</keyword>
<gene>
    <name evidence="1" type="ORF">DFI_14065</name>
</gene>
<accession>A0A221T091</accession>
<dbReference type="KEGG" id="dfc:DFI_14065"/>
<proteinExistence type="predicted"/>
<keyword evidence="2" id="KW-1185">Reference proteome</keyword>
<dbReference type="RefSeq" id="WP_081425910.1">
    <property type="nucleotide sequence ID" value="NZ_CP021082.1"/>
</dbReference>
<dbReference type="Proteomes" id="UP000259030">
    <property type="component" value="Plasmid pDFI1"/>
</dbReference>
<evidence type="ECO:0000313" key="2">
    <source>
        <dbReference type="Proteomes" id="UP000259030"/>
    </source>
</evidence>
<protein>
    <submittedName>
        <fullName evidence="1">Uncharacterized protein</fullName>
    </submittedName>
</protein>
<sequence>MLVLNGKYHVQPNKKLTILPEVKILPKGTLQSDINALSAECVANGQTAVQVMTQHGLMYGTLVEKKPLQLRLWQFEGHLFFPEKIQNLST</sequence>
<geneLocation type="plasmid" evidence="2">
    <name>pdfi1</name>
</geneLocation>
<evidence type="ECO:0000313" key="1">
    <source>
        <dbReference type="EMBL" id="ASN82315.1"/>
    </source>
</evidence>